<dbReference type="GO" id="GO:0030171">
    <property type="term" value="F:voltage-gated proton channel activity"/>
    <property type="evidence" value="ECO:0007669"/>
    <property type="project" value="InterPro"/>
</dbReference>
<feature type="coiled-coil region" evidence="10">
    <location>
        <begin position="198"/>
        <end position="239"/>
    </location>
</feature>
<dbReference type="eggNOG" id="ENOG502QQMU">
    <property type="taxonomic scope" value="Eukaryota"/>
</dbReference>
<dbReference type="PANTHER" id="PTHR46480:SF1">
    <property type="entry name" value="VOLTAGE-GATED HYDROGEN CHANNEL 1"/>
    <property type="match status" value="1"/>
</dbReference>
<dbReference type="EMBL" id="LATX01001627">
    <property type="protein sequence ID" value="KTB39913.1"/>
    <property type="molecule type" value="Genomic_DNA"/>
</dbReference>
<keyword evidence="10" id="KW-0175">Coiled coil</keyword>
<feature type="transmembrane region" description="Helical" evidence="11">
    <location>
        <begin position="144"/>
        <end position="164"/>
    </location>
</feature>
<keyword evidence="5" id="KW-0851">Voltage-gated channel</keyword>
<sequence>MTAAVKERQFRFSLIFSLAVMTDSESWRTERQPLLDPENHYEDMNDEGKRPSYQERVAEILESSPLHKTVIALTTIDVACVLADLAYTVLSPGCTPAGPEAPLWLDVLAHISLAITAFFLIEIPLALYAFGIQYYNPFGDIPHAVLHAFDAIIILTTFILEVILRGRERELASLLIVLRLWRLVKLVGGIAVGAGELGEEDAKDLANVQKELENVKNRLDASQRENQRLRERLNAAGLSEDV</sequence>
<evidence type="ECO:0000256" key="8">
    <source>
        <dbReference type="ARBA" id="ARBA00023136"/>
    </source>
</evidence>
<keyword evidence="2" id="KW-0813">Transport</keyword>
<keyword evidence="9" id="KW-0407">Ion channel</keyword>
<dbReference type="Gene3D" id="1.20.120.350">
    <property type="entry name" value="Voltage-gated potassium channels. Chain C"/>
    <property type="match status" value="1"/>
</dbReference>
<evidence type="ECO:0008006" key="14">
    <source>
        <dbReference type="Google" id="ProtNLM"/>
    </source>
</evidence>
<evidence type="ECO:0000256" key="5">
    <source>
        <dbReference type="ARBA" id="ARBA00022882"/>
    </source>
</evidence>
<evidence type="ECO:0000256" key="10">
    <source>
        <dbReference type="SAM" id="Coils"/>
    </source>
</evidence>
<evidence type="ECO:0000313" key="13">
    <source>
        <dbReference type="Proteomes" id="UP000054988"/>
    </source>
</evidence>
<evidence type="ECO:0000256" key="4">
    <source>
        <dbReference type="ARBA" id="ARBA00022692"/>
    </source>
</evidence>
<name>A0A0W0FUB0_MONRR</name>
<keyword evidence="3" id="KW-1003">Cell membrane</keyword>
<feature type="transmembrane region" description="Helical" evidence="11">
    <location>
        <begin position="107"/>
        <end position="132"/>
    </location>
</feature>
<dbReference type="InterPro" id="IPR027359">
    <property type="entry name" value="Volt_channel_dom_sf"/>
</dbReference>
<accession>A0A0W0FUB0</accession>
<proteinExistence type="predicted"/>
<reference evidence="12 13" key="1">
    <citation type="submission" date="2015-12" db="EMBL/GenBank/DDBJ databases">
        <title>Draft genome sequence of Moniliophthora roreri, the causal agent of frosty pod rot of cacao.</title>
        <authorList>
            <person name="Aime M.C."/>
            <person name="Diaz-Valderrama J.R."/>
            <person name="Kijpornyongpan T."/>
            <person name="Phillips-Mora W."/>
        </authorList>
    </citation>
    <scope>NUCLEOTIDE SEQUENCE [LARGE SCALE GENOMIC DNA]</scope>
    <source>
        <strain evidence="12 13">MCA 2952</strain>
    </source>
</reference>
<keyword evidence="7" id="KW-0406">Ion transport</keyword>
<dbReference type="InterPro" id="IPR031846">
    <property type="entry name" value="Hvcn1"/>
</dbReference>
<keyword evidence="8 11" id="KW-0472">Membrane</keyword>
<evidence type="ECO:0000256" key="11">
    <source>
        <dbReference type="SAM" id="Phobius"/>
    </source>
</evidence>
<evidence type="ECO:0000256" key="3">
    <source>
        <dbReference type="ARBA" id="ARBA00022475"/>
    </source>
</evidence>
<protein>
    <recommendedName>
        <fullName evidence="14">Hydrogen voltage-gated channel 1</fullName>
    </recommendedName>
</protein>
<evidence type="ECO:0000256" key="2">
    <source>
        <dbReference type="ARBA" id="ARBA00022448"/>
    </source>
</evidence>
<keyword evidence="6 11" id="KW-1133">Transmembrane helix</keyword>
<evidence type="ECO:0000256" key="9">
    <source>
        <dbReference type="ARBA" id="ARBA00023303"/>
    </source>
</evidence>
<dbReference type="GO" id="GO:0034702">
    <property type="term" value="C:monoatomic ion channel complex"/>
    <property type="evidence" value="ECO:0007669"/>
    <property type="project" value="UniProtKB-KW"/>
</dbReference>
<dbReference type="GO" id="GO:0005886">
    <property type="term" value="C:plasma membrane"/>
    <property type="evidence" value="ECO:0007669"/>
    <property type="project" value="UniProtKB-SubCell"/>
</dbReference>
<evidence type="ECO:0000256" key="7">
    <source>
        <dbReference type="ARBA" id="ARBA00023065"/>
    </source>
</evidence>
<comment type="caution">
    <text evidence="12">The sequence shown here is derived from an EMBL/GenBank/DDBJ whole genome shotgun (WGS) entry which is preliminary data.</text>
</comment>
<evidence type="ECO:0000313" key="12">
    <source>
        <dbReference type="EMBL" id="KTB39913.1"/>
    </source>
</evidence>
<dbReference type="Proteomes" id="UP000054988">
    <property type="component" value="Unassembled WGS sequence"/>
</dbReference>
<evidence type="ECO:0000256" key="1">
    <source>
        <dbReference type="ARBA" id="ARBA00004651"/>
    </source>
</evidence>
<dbReference type="AlphaFoldDB" id="A0A0W0FUB0"/>
<keyword evidence="4 11" id="KW-0812">Transmembrane</keyword>
<evidence type="ECO:0000256" key="6">
    <source>
        <dbReference type="ARBA" id="ARBA00022989"/>
    </source>
</evidence>
<organism evidence="12 13">
    <name type="scientific">Moniliophthora roreri</name>
    <name type="common">Frosty pod rot fungus</name>
    <name type="synonym">Monilia roreri</name>
    <dbReference type="NCBI Taxonomy" id="221103"/>
    <lineage>
        <taxon>Eukaryota</taxon>
        <taxon>Fungi</taxon>
        <taxon>Dikarya</taxon>
        <taxon>Basidiomycota</taxon>
        <taxon>Agaricomycotina</taxon>
        <taxon>Agaricomycetes</taxon>
        <taxon>Agaricomycetidae</taxon>
        <taxon>Agaricales</taxon>
        <taxon>Marasmiineae</taxon>
        <taxon>Marasmiaceae</taxon>
        <taxon>Moniliophthora</taxon>
    </lineage>
</organism>
<gene>
    <name evidence="12" type="ORF">WG66_7614</name>
</gene>
<comment type="subcellular location">
    <subcellularLocation>
        <location evidence="1">Cell membrane</location>
        <topology evidence="1">Multi-pass membrane protein</topology>
    </subcellularLocation>
</comment>
<dbReference type="PANTHER" id="PTHR46480">
    <property type="entry name" value="F20B24.22"/>
    <property type="match status" value="1"/>
</dbReference>